<proteinExistence type="predicted"/>
<dbReference type="GeneID" id="301131742"/>
<accession>A0A1I3NCN3</accession>
<gene>
    <name evidence="2" type="ORF">SAMN05518846_10226</name>
</gene>
<feature type="compositionally biased region" description="Acidic residues" evidence="1">
    <location>
        <begin position="45"/>
        <end position="68"/>
    </location>
</feature>
<evidence type="ECO:0000313" key="2">
    <source>
        <dbReference type="EMBL" id="SFJ06710.1"/>
    </source>
</evidence>
<dbReference type="RefSeq" id="WP_092266565.1">
    <property type="nucleotide sequence ID" value="NZ_BJOE01000001.1"/>
</dbReference>
<keyword evidence="3" id="KW-1185">Reference proteome</keyword>
<reference evidence="3" key="1">
    <citation type="submission" date="2016-10" db="EMBL/GenBank/DDBJ databases">
        <authorList>
            <person name="Varghese N."/>
            <person name="Submissions S."/>
        </authorList>
    </citation>
    <scope>NUCLEOTIDE SEQUENCE [LARGE SCALE GENOMIC DNA]</scope>
    <source>
        <strain evidence="3">OK042</strain>
    </source>
</reference>
<dbReference type="STRING" id="1884381.SAMN05518846_10226"/>
<name>A0A1I3NCN3_9BACL</name>
<dbReference type="Proteomes" id="UP000198915">
    <property type="component" value="Unassembled WGS sequence"/>
</dbReference>
<evidence type="ECO:0000256" key="1">
    <source>
        <dbReference type="SAM" id="MobiDB-lite"/>
    </source>
</evidence>
<dbReference type="EMBL" id="FORT01000002">
    <property type="protein sequence ID" value="SFJ06710.1"/>
    <property type="molecule type" value="Genomic_DNA"/>
</dbReference>
<feature type="region of interest" description="Disordered" evidence="1">
    <location>
        <begin position="40"/>
        <end position="68"/>
    </location>
</feature>
<sequence>MGLKWLKYLKDEVVGAEDGIEEVEVKIEYRDGTKRKWTFVGDNEPIIEDGEDEEDDEDDEDGSEDEDQ</sequence>
<dbReference type="AlphaFoldDB" id="A0A1I3NCN3"/>
<evidence type="ECO:0000313" key="3">
    <source>
        <dbReference type="Proteomes" id="UP000198915"/>
    </source>
</evidence>
<organism evidence="2 3">
    <name type="scientific">Brevibacillus centrosporus</name>
    <dbReference type="NCBI Taxonomy" id="54910"/>
    <lineage>
        <taxon>Bacteria</taxon>
        <taxon>Bacillati</taxon>
        <taxon>Bacillota</taxon>
        <taxon>Bacilli</taxon>
        <taxon>Bacillales</taxon>
        <taxon>Paenibacillaceae</taxon>
        <taxon>Brevibacillus</taxon>
    </lineage>
</organism>
<protein>
    <submittedName>
        <fullName evidence="2">Uncharacterized protein</fullName>
    </submittedName>
</protein>